<proteinExistence type="predicted"/>
<dbReference type="EMBL" id="CADCVH010000055">
    <property type="protein sequence ID" value="CAA9458030.1"/>
    <property type="molecule type" value="Genomic_DNA"/>
</dbReference>
<dbReference type="AlphaFoldDB" id="A0A6J4QXH6"/>
<sequence length="256" mass="26845">GIYAEVLRAGRELRPAPSGVSAGDPGAFAGTVRSYAGSGDRGRGFGYRRVGADVSGERQPGLRRGAERGDAVGRRAAAGGVSPFHQRGGHGGGDDAAGPERGFRDRRPGFSLVRSGARAAGVRAYLEAGRPGRARLERATEGEDGLPWGLRTFAGDARDGLRGGQPRSPGECRENQGLLRADAGRGVDLRQCAEAGSRRPEGPGAVLVIRAGRGRAWVRGDAGGSRRRLFEIPGRRRGDRPVRHAGVRRDASGRSV</sequence>
<evidence type="ECO:0000256" key="1">
    <source>
        <dbReference type="SAM" id="MobiDB-lite"/>
    </source>
</evidence>
<dbReference type="GO" id="GO:0032259">
    <property type="term" value="P:methylation"/>
    <property type="evidence" value="ECO:0007669"/>
    <property type="project" value="UniProtKB-KW"/>
</dbReference>
<feature type="compositionally biased region" description="Basic and acidic residues" evidence="1">
    <location>
        <begin position="64"/>
        <end position="73"/>
    </location>
</feature>
<reference evidence="2" key="1">
    <citation type="submission" date="2020-02" db="EMBL/GenBank/DDBJ databases">
        <authorList>
            <person name="Meier V. D."/>
        </authorList>
    </citation>
    <scope>NUCLEOTIDE SEQUENCE</scope>
    <source>
        <strain evidence="2">AVDCRST_MAG02</strain>
    </source>
</reference>
<evidence type="ECO:0000313" key="2">
    <source>
        <dbReference type="EMBL" id="CAA9458030.1"/>
    </source>
</evidence>
<feature type="non-terminal residue" evidence="2">
    <location>
        <position position="1"/>
    </location>
</feature>
<feature type="region of interest" description="Disordered" evidence="1">
    <location>
        <begin position="229"/>
        <end position="256"/>
    </location>
</feature>
<dbReference type="GO" id="GO:0008168">
    <property type="term" value="F:methyltransferase activity"/>
    <property type="evidence" value="ECO:0007669"/>
    <property type="project" value="UniProtKB-KW"/>
</dbReference>
<protein>
    <submittedName>
        <fullName evidence="2">SAM-dependent methyltransferase</fullName>
    </submittedName>
</protein>
<feature type="region of interest" description="Disordered" evidence="1">
    <location>
        <begin position="156"/>
        <end position="185"/>
    </location>
</feature>
<gene>
    <name evidence="2" type="ORF">AVDCRST_MAG02-1781</name>
</gene>
<feature type="non-terminal residue" evidence="2">
    <location>
        <position position="256"/>
    </location>
</feature>
<organism evidence="2">
    <name type="scientific">uncultured Rubrobacteraceae bacterium</name>
    <dbReference type="NCBI Taxonomy" id="349277"/>
    <lineage>
        <taxon>Bacteria</taxon>
        <taxon>Bacillati</taxon>
        <taxon>Actinomycetota</taxon>
        <taxon>Rubrobacteria</taxon>
        <taxon>Rubrobacterales</taxon>
        <taxon>Rubrobacteraceae</taxon>
        <taxon>environmental samples</taxon>
    </lineage>
</organism>
<name>A0A6J4QXH6_9ACTN</name>
<feature type="region of interest" description="Disordered" evidence="1">
    <location>
        <begin position="1"/>
        <end position="110"/>
    </location>
</feature>
<keyword evidence="2" id="KW-0808">Transferase</keyword>
<keyword evidence="2" id="KW-0489">Methyltransferase</keyword>
<accession>A0A6J4QXH6</accession>